<evidence type="ECO:0000313" key="3">
    <source>
        <dbReference type="Proteomes" id="UP001050691"/>
    </source>
</evidence>
<reference evidence="2" key="1">
    <citation type="submission" date="2021-10" db="EMBL/GenBank/DDBJ databases">
        <title>De novo Genome Assembly of Clathrus columnatus (Basidiomycota, Fungi) Using Illumina and Nanopore Sequence Data.</title>
        <authorList>
            <person name="Ogiso-Tanaka E."/>
            <person name="Itagaki H."/>
            <person name="Hosoya T."/>
            <person name="Hosaka K."/>
        </authorList>
    </citation>
    <scope>NUCLEOTIDE SEQUENCE</scope>
    <source>
        <strain evidence="2">MO-923</strain>
    </source>
</reference>
<feature type="region of interest" description="Disordered" evidence="1">
    <location>
        <begin position="24"/>
        <end position="70"/>
    </location>
</feature>
<sequence length="70" mass="7278">MSFGGHWPLVSGETREAEVFGITENNEGKDKQADGSDNGDAGCLSVINPEGNASDAASTFPFEGESLETV</sequence>
<gene>
    <name evidence="2" type="ORF">Clacol_002358</name>
</gene>
<comment type="caution">
    <text evidence="2">The sequence shown here is derived from an EMBL/GenBank/DDBJ whole genome shotgun (WGS) entry which is preliminary data.</text>
</comment>
<accession>A0AAV5A580</accession>
<dbReference type="EMBL" id="BPWL01000003">
    <property type="protein sequence ID" value="GJJ08150.1"/>
    <property type="molecule type" value="Genomic_DNA"/>
</dbReference>
<evidence type="ECO:0000313" key="2">
    <source>
        <dbReference type="EMBL" id="GJJ08150.1"/>
    </source>
</evidence>
<organism evidence="2 3">
    <name type="scientific">Clathrus columnatus</name>
    <dbReference type="NCBI Taxonomy" id="1419009"/>
    <lineage>
        <taxon>Eukaryota</taxon>
        <taxon>Fungi</taxon>
        <taxon>Dikarya</taxon>
        <taxon>Basidiomycota</taxon>
        <taxon>Agaricomycotina</taxon>
        <taxon>Agaricomycetes</taxon>
        <taxon>Phallomycetidae</taxon>
        <taxon>Phallales</taxon>
        <taxon>Clathraceae</taxon>
        <taxon>Clathrus</taxon>
    </lineage>
</organism>
<dbReference type="AlphaFoldDB" id="A0AAV5A580"/>
<evidence type="ECO:0000256" key="1">
    <source>
        <dbReference type="SAM" id="MobiDB-lite"/>
    </source>
</evidence>
<name>A0AAV5A580_9AGAM</name>
<dbReference type="Proteomes" id="UP001050691">
    <property type="component" value="Unassembled WGS sequence"/>
</dbReference>
<protein>
    <submittedName>
        <fullName evidence="2">Uncharacterized protein</fullName>
    </submittedName>
</protein>
<proteinExistence type="predicted"/>
<keyword evidence="3" id="KW-1185">Reference proteome</keyword>